<evidence type="ECO:0000256" key="1">
    <source>
        <dbReference type="ARBA" id="ARBA00004162"/>
    </source>
</evidence>
<evidence type="ECO:0000313" key="12">
    <source>
        <dbReference type="EMBL" id="MBK1697886.1"/>
    </source>
</evidence>
<evidence type="ECO:0000256" key="10">
    <source>
        <dbReference type="SAM" id="Phobius"/>
    </source>
</evidence>
<dbReference type="EMBL" id="NRRE01000026">
    <property type="protein sequence ID" value="MBK1697886.1"/>
    <property type="molecule type" value="Genomic_DNA"/>
</dbReference>
<dbReference type="CDD" id="cd07185">
    <property type="entry name" value="OmpA_C-like"/>
    <property type="match status" value="1"/>
</dbReference>
<proteinExistence type="inferred from homology"/>
<dbReference type="InterPro" id="IPR036737">
    <property type="entry name" value="OmpA-like_sf"/>
</dbReference>
<comment type="similarity">
    <text evidence="2">Belongs to the MotB family.</text>
</comment>
<dbReference type="SUPFAM" id="SSF103088">
    <property type="entry name" value="OmpA-like"/>
    <property type="match status" value="1"/>
</dbReference>
<dbReference type="InterPro" id="IPR006665">
    <property type="entry name" value="OmpA-like"/>
</dbReference>
<dbReference type="PROSITE" id="PS51123">
    <property type="entry name" value="OMPA_2"/>
    <property type="match status" value="1"/>
</dbReference>
<comment type="caution">
    <text evidence="12">The sequence shown here is derived from an EMBL/GenBank/DDBJ whole genome shotgun (WGS) entry which is preliminary data.</text>
</comment>
<evidence type="ECO:0000259" key="11">
    <source>
        <dbReference type="PROSITE" id="PS51123"/>
    </source>
</evidence>
<keyword evidence="13" id="KW-1185">Reference proteome</keyword>
<dbReference type="Gene3D" id="3.30.1330.60">
    <property type="entry name" value="OmpA-like domain"/>
    <property type="match status" value="1"/>
</dbReference>
<evidence type="ECO:0000313" key="13">
    <source>
        <dbReference type="Proteomes" id="UP000778970"/>
    </source>
</evidence>
<protein>
    <submittedName>
        <fullName evidence="12">Motility protein MotB</fullName>
    </submittedName>
</protein>
<gene>
    <name evidence="12" type="ORF">CKO21_11600</name>
</gene>
<feature type="region of interest" description="Disordered" evidence="9">
    <location>
        <begin position="282"/>
        <end position="317"/>
    </location>
</feature>
<dbReference type="PANTHER" id="PTHR30329:SF21">
    <property type="entry name" value="LIPOPROTEIN YIAD-RELATED"/>
    <property type="match status" value="1"/>
</dbReference>
<evidence type="ECO:0000256" key="7">
    <source>
        <dbReference type="PROSITE-ProRule" id="PRU00473"/>
    </source>
</evidence>
<evidence type="ECO:0000256" key="5">
    <source>
        <dbReference type="ARBA" id="ARBA00022989"/>
    </source>
</evidence>
<feature type="transmembrane region" description="Helical" evidence="10">
    <location>
        <begin position="30"/>
        <end position="49"/>
    </location>
</feature>
<keyword evidence="3" id="KW-1003">Cell membrane</keyword>
<accession>A0A934V0Q7</accession>
<evidence type="ECO:0000256" key="6">
    <source>
        <dbReference type="ARBA" id="ARBA00023136"/>
    </source>
</evidence>
<keyword evidence="6 7" id="KW-0472">Membrane</keyword>
<comment type="subcellular location">
    <subcellularLocation>
        <location evidence="1">Cell membrane</location>
        <topology evidence="1">Single-pass membrane protein</topology>
    </subcellularLocation>
</comment>
<evidence type="ECO:0000256" key="2">
    <source>
        <dbReference type="ARBA" id="ARBA00008914"/>
    </source>
</evidence>
<name>A0A934V0Q7_9PROT</name>
<dbReference type="Pfam" id="PF00691">
    <property type="entry name" value="OmpA"/>
    <property type="match status" value="1"/>
</dbReference>
<evidence type="ECO:0000256" key="3">
    <source>
        <dbReference type="ARBA" id="ARBA00022475"/>
    </source>
</evidence>
<keyword evidence="5 10" id="KW-1133">Transmembrane helix</keyword>
<dbReference type="InterPro" id="IPR025713">
    <property type="entry name" value="MotB-like_N_dom"/>
</dbReference>
<dbReference type="InterPro" id="IPR050330">
    <property type="entry name" value="Bact_OuterMem_StrucFunc"/>
</dbReference>
<dbReference type="Proteomes" id="UP000778970">
    <property type="component" value="Unassembled WGS sequence"/>
</dbReference>
<dbReference type="GO" id="GO:0005886">
    <property type="term" value="C:plasma membrane"/>
    <property type="evidence" value="ECO:0007669"/>
    <property type="project" value="UniProtKB-SubCell"/>
</dbReference>
<keyword evidence="4 10" id="KW-0812">Transmembrane</keyword>
<keyword evidence="8" id="KW-0175">Coiled coil</keyword>
<dbReference type="PANTHER" id="PTHR30329">
    <property type="entry name" value="STATOR ELEMENT OF FLAGELLAR MOTOR COMPLEX"/>
    <property type="match status" value="1"/>
</dbReference>
<reference evidence="12" key="2">
    <citation type="journal article" date="2020" name="Microorganisms">
        <title>Osmotic Adaptation and Compatible Solute Biosynthesis of Phototrophic Bacteria as Revealed from Genome Analyses.</title>
        <authorList>
            <person name="Imhoff J.F."/>
            <person name="Rahn T."/>
            <person name="Kunzel S."/>
            <person name="Keller A."/>
            <person name="Neulinger S.C."/>
        </authorList>
    </citation>
    <scope>NUCLEOTIDE SEQUENCE</scope>
    <source>
        <strain evidence="12">DSM 9154</strain>
    </source>
</reference>
<evidence type="ECO:0000256" key="4">
    <source>
        <dbReference type="ARBA" id="ARBA00022692"/>
    </source>
</evidence>
<feature type="coiled-coil region" evidence="8">
    <location>
        <begin position="117"/>
        <end position="151"/>
    </location>
</feature>
<reference evidence="12" key="1">
    <citation type="submission" date="2017-08" db="EMBL/GenBank/DDBJ databases">
        <authorList>
            <person name="Imhoff J.F."/>
            <person name="Rahn T."/>
            <person name="Kuenzel S."/>
            <person name="Neulinger S.C."/>
        </authorList>
    </citation>
    <scope>NUCLEOTIDE SEQUENCE</scope>
    <source>
        <strain evidence="12">DSM 9154</strain>
    </source>
</reference>
<organism evidence="12 13">
    <name type="scientific">Rhodovibrio salinarum</name>
    <dbReference type="NCBI Taxonomy" id="1087"/>
    <lineage>
        <taxon>Bacteria</taxon>
        <taxon>Pseudomonadati</taxon>
        <taxon>Pseudomonadota</taxon>
        <taxon>Alphaproteobacteria</taxon>
        <taxon>Rhodospirillales</taxon>
        <taxon>Rhodovibrionaceae</taxon>
        <taxon>Rhodovibrio</taxon>
    </lineage>
</organism>
<feature type="domain" description="OmpA-like" evidence="11">
    <location>
        <begin position="164"/>
        <end position="283"/>
    </location>
</feature>
<evidence type="ECO:0000256" key="9">
    <source>
        <dbReference type="SAM" id="MobiDB-lite"/>
    </source>
</evidence>
<dbReference type="RefSeq" id="WP_081728698.1">
    <property type="nucleotide sequence ID" value="NZ_NRRE01000026.1"/>
</dbReference>
<dbReference type="Pfam" id="PF13677">
    <property type="entry name" value="MotB_plug"/>
    <property type="match status" value="1"/>
</dbReference>
<dbReference type="AlphaFoldDB" id="A0A934V0Q7"/>
<dbReference type="NCBIfam" id="NF006548">
    <property type="entry name" value="PRK09041.1"/>
    <property type="match status" value="1"/>
</dbReference>
<evidence type="ECO:0000256" key="8">
    <source>
        <dbReference type="SAM" id="Coils"/>
    </source>
</evidence>
<sequence>MAEDSNRPIIVIKKKKKGGHGGHHGGAWKVAYADFVTAMMAFFLLLWLISATTEEQKEGIADYFTPNSVTLSDSGSGKILSGRTMSDEGALISDRAPVGVNMSLPSPSGPANEEEVQDLAKELAEREQRDFEEAERKLKAAMAAVPELAELADQVLVDHTPEGMRIQLVDARGNPMFKLGSAEPKAHTRELLRLVAETIQGLPNQVAVKGHTDATPFNGGGDYSNWELSADRANASRRVLQQAGLDGDRVGQVVGRAAQDPLVPDDPDSPRNRRISIILLNQNHQAEAMKQATGAGEREPNGLQNGPSIIRDEPNEQ</sequence>